<dbReference type="Gene3D" id="3.40.50.300">
    <property type="entry name" value="P-loop containing nucleotide triphosphate hydrolases"/>
    <property type="match status" value="1"/>
</dbReference>
<gene>
    <name evidence="1" type="ORF">EKH77_22925</name>
</gene>
<dbReference type="Pfam" id="PF13671">
    <property type="entry name" value="AAA_33"/>
    <property type="match status" value="1"/>
</dbReference>
<accession>A0A3Q9G161</accession>
<dbReference type="OrthoDB" id="3523587at2"/>
<protein>
    <submittedName>
        <fullName evidence="1">ATP-binding protein</fullName>
    </submittedName>
</protein>
<keyword evidence="1" id="KW-0547">Nucleotide-binding</keyword>
<dbReference type="AlphaFoldDB" id="A0A3Q9G161"/>
<dbReference type="SUPFAM" id="SSF52540">
    <property type="entry name" value="P-loop containing nucleoside triphosphate hydrolases"/>
    <property type="match status" value="1"/>
</dbReference>
<keyword evidence="2" id="KW-1185">Reference proteome</keyword>
<evidence type="ECO:0000313" key="1">
    <source>
        <dbReference type="EMBL" id="AZQ73694.1"/>
    </source>
</evidence>
<proteinExistence type="predicted"/>
<dbReference type="Proteomes" id="UP000267900">
    <property type="component" value="Chromosome"/>
</dbReference>
<dbReference type="InterPro" id="IPR027417">
    <property type="entry name" value="P-loop_NTPase"/>
</dbReference>
<dbReference type="EMBL" id="CP034587">
    <property type="protein sequence ID" value="AZQ73694.1"/>
    <property type="molecule type" value="Genomic_DNA"/>
</dbReference>
<sequence>MRRTAHRLSNWITFSLREGAITVRTGVGAGETHGVRDLRGDAVAAVTELRYPAGDLLVVSGLPGGGKSTLIRRAVPAAVHRVDSQDVRERFERLSPALPYAFWRPFVRVAHYAALRRALRSGDSVVVHDCGQWSWVRRWLARDARRRGGGLHLVVLAVDPPTALAGQRARGRGVSARSFARHRRATARLVAALTAGDRPPGTTSAVLLDREAADALRRITFG</sequence>
<organism evidence="1 2">
    <name type="scientific">Streptomyces luteoverticillatus</name>
    <name type="common">Streptoverticillium luteoverticillatus</name>
    <dbReference type="NCBI Taxonomy" id="66425"/>
    <lineage>
        <taxon>Bacteria</taxon>
        <taxon>Bacillati</taxon>
        <taxon>Actinomycetota</taxon>
        <taxon>Actinomycetes</taxon>
        <taxon>Kitasatosporales</taxon>
        <taxon>Streptomycetaceae</taxon>
        <taxon>Streptomyces</taxon>
    </lineage>
</organism>
<evidence type="ECO:0000313" key="2">
    <source>
        <dbReference type="Proteomes" id="UP000267900"/>
    </source>
</evidence>
<keyword evidence="1" id="KW-0067">ATP-binding</keyword>
<dbReference type="GO" id="GO:0005524">
    <property type="term" value="F:ATP binding"/>
    <property type="evidence" value="ECO:0007669"/>
    <property type="project" value="UniProtKB-KW"/>
</dbReference>
<name>A0A3Q9G161_STRLT</name>
<reference evidence="1 2" key="1">
    <citation type="submission" date="2018-12" db="EMBL/GenBank/DDBJ databases">
        <title>The whole draft genome of Streptomyce luteoverticillatus CGMCC 15060.</title>
        <authorList>
            <person name="Feng Z."/>
            <person name="Chen G."/>
            <person name="Zhang J."/>
            <person name="Zhu H."/>
            <person name="Yu X."/>
            <person name="Zhang W."/>
            <person name="Zhang X."/>
        </authorList>
    </citation>
    <scope>NUCLEOTIDE SEQUENCE [LARGE SCALE GENOMIC DNA]</scope>
    <source>
        <strain evidence="1 2">CGMCC 15060</strain>
    </source>
</reference>